<sequence length="45" mass="4941">MNTIATIVRFRKGETIYSHGEAVKMIYNVIDGVVKACKIGVSVVE</sequence>
<gene>
    <name evidence="1" type="ORF">OHAE_5238</name>
</gene>
<name>A0A2P9HEV9_9HYPH</name>
<accession>A0A2P9HEV9</accession>
<dbReference type="Gene3D" id="2.60.120.10">
    <property type="entry name" value="Jelly Rolls"/>
    <property type="match status" value="1"/>
</dbReference>
<reference evidence="2" key="1">
    <citation type="submission" date="2017-12" db="EMBL/GenBank/DDBJ databases">
        <authorList>
            <person name="Diaz M."/>
        </authorList>
    </citation>
    <scope>NUCLEOTIDE SEQUENCE [LARGE SCALE GENOMIC DNA]</scope>
    <source>
        <strain evidence="2">FI11154</strain>
    </source>
</reference>
<evidence type="ECO:0000313" key="2">
    <source>
        <dbReference type="Proteomes" id="UP000246073"/>
    </source>
</evidence>
<dbReference type="AlphaFoldDB" id="A0A2P9HEV9"/>
<dbReference type="Proteomes" id="UP000246073">
    <property type="component" value="Unassembled WGS sequence"/>
</dbReference>
<organism evidence="1 2">
    <name type="scientific">Ochrobactrum soli</name>
    <dbReference type="NCBI Taxonomy" id="2448455"/>
    <lineage>
        <taxon>Bacteria</taxon>
        <taxon>Pseudomonadati</taxon>
        <taxon>Pseudomonadota</taxon>
        <taxon>Alphaproteobacteria</taxon>
        <taxon>Hyphomicrobiales</taxon>
        <taxon>Brucellaceae</taxon>
        <taxon>Brucella/Ochrobactrum group</taxon>
        <taxon>Ochrobactrum</taxon>
    </lineage>
</organism>
<proteinExistence type="predicted"/>
<dbReference type="SUPFAM" id="SSF51206">
    <property type="entry name" value="cAMP-binding domain-like"/>
    <property type="match status" value="1"/>
</dbReference>
<dbReference type="InterPro" id="IPR018490">
    <property type="entry name" value="cNMP-bd_dom_sf"/>
</dbReference>
<dbReference type="EMBL" id="OOFM01000003">
    <property type="protein sequence ID" value="SPL62631.1"/>
    <property type="molecule type" value="Genomic_DNA"/>
</dbReference>
<evidence type="ECO:0000313" key="1">
    <source>
        <dbReference type="EMBL" id="SPL62631.1"/>
    </source>
</evidence>
<evidence type="ECO:0008006" key="3">
    <source>
        <dbReference type="Google" id="ProtNLM"/>
    </source>
</evidence>
<protein>
    <recommendedName>
        <fullName evidence="3">Cyclic nucleotide-binding domain-containing protein</fullName>
    </recommendedName>
</protein>
<dbReference type="InterPro" id="IPR014710">
    <property type="entry name" value="RmlC-like_jellyroll"/>
</dbReference>